<dbReference type="RefSeq" id="WP_093247532.1">
    <property type="nucleotide sequence ID" value="NZ_FNQM01000001.1"/>
</dbReference>
<organism evidence="1 2">
    <name type="scientific">Rubrimonas cliftonensis</name>
    <dbReference type="NCBI Taxonomy" id="89524"/>
    <lineage>
        <taxon>Bacteria</taxon>
        <taxon>Pseudomonadati</taxon>
        <taxon>Pseudomonadota</taxon>
        <taxon>Alphaproteobacteria</taxon>
        <taxon>Rhodobacterales</taxon>
        <taxon>Paracoccaceae</taxon>
        <taxon>Rubrimonas</taxon>
    </lineage>
</organism>
<gene>
    <name evidence="1" type="ORF">SAMN05444370_10198</name>
</gene>
<proteinExistence type="predicted"/>
<sequence length="67" mass="6969">MIWKILTLAGVALLAWSALNRLFAGGVDRSAGRREPGRSVADLEQCAACGAWRAPGESCGCDAPPTP</sequence>
<keyword evidence="2" id="KW-1185">Reference proteome</keyword>
<evidence type="ECO:0000313" key="2">
    <source>
        <dbReference type="Proteomes" id="UP000198703"/>
    </source>
</evidence>
<name>A0A1H3VHA5_9RHOB</name>
<accession>A0A1H3VHA5</accession>
<dbReference type="EMBL" id="FNQM01000001">
    <property type="protein sequence ID" value="SDZ74149.1"/>
    <property type="molecule type" value="Genomic_DNA"/>
</dbReference>
<reference evidence="1 2" key="1">
    <citation type="submission" date="2016-10" db="EMBL/GenBank/DDBJ databases">
        <authorList>
            <person name="de Groot N.N."/>
        </authorList>
    </citation>
    <scope>NUCLEOTIDE SEQUENCE [LARGE SCALE GENOMIC DNA]</scope>
    <source>
        <strain evidence="1 2">DSM 15345</strain>
    </source>
</reference>
<dbReference type="STRING" id="89524.SAMN05444370_10198"/>
<dbReference type="AlphaFoldDB" id="A0A1H3VHA5"/>
<protein>
    <submittedName>
        <fullName evidence="1">Uncharacterized protein</fullName>
    </submittedName>
</protein>
<evidence type="ECO:0000313" key="1">
    <source>
        <dbReference type="EMBL" id="SDZ74149.1"/>
    </source>
</evidence>
<dbReference type="Proteomes" id="UP000198703">
    <property type="component" value="Unassembled WGS sequence"/>
</dbReference>